<name>A0AA97F6Z1_9SPHN</name>
<proteinExistence type="predicted"/>
<dbReference type="SUPFAM" id="SSF53335">
    <property type="entry name" value="S-adenosyl-L-methionine-dependent methyltransferases"/>
    <property type="match status" value="1"/>
</dbReference>
<dbReference type="Gene3D" id="3.40.50.150">
    <property type="entry name" value="Vaccinia Virus protein VP39"/>
    <property type="match status" value="1"/>
</dbReference>
<accession>A0AA97F6Z1</accession>
<gene>
    <name evidence="2" type="ORF">RB602_14930</name>
</gene>
<dbReference type="GO" id="GO:0032259">
    <property type="term" value="P:methylation"/>
    <property type="evidence" value="ECO:0007669"/>
    <property type="project" value="UniProtKB-KW"/>
</dbReference>
<dbReference type="InterPro" id="IPR029063">
    <property type="entry name" value="SAM-dependent_MTases_sf"/>
</dbReference>
<organism evidence="2 3">
    <name type="scientific">Alterisphingorhabdus coralli</name>
    <dbReference type="NCBI Taxonomy" id="3071408"/>
    <lineage>
        <taxon>Bacteria</taxon>
        <taxon>Pseudomonadati</taxon>
        <taxon>Pseudomonadota</taxon>
        <taxon>Alphaproteobacteria</taxon>
        <taxon>Sphingomonadales</taxon>
        <taxon>Sphingomonadaceae</taxon>
        <taxon>Alterisphingorhabdus (ex Yan et al. 2024)</taxon>
    </lineage>
</organism>
<dbReference type="Proteomes" id="UP001302429">
    <property type="component" value="Chromosome"/>
</dbReference>
<sequence length="212" mass="23573">MSLSKSADAPLLQRAKNKLRRMLGPWGVFFTGFLKHPVMVGSVIPSSRFTIAKMLAPVDWDNTKLFVEYGPGIGTFCQPVLDKLRRDGTLIVIDTNPDFIAYLRRTIKDSRFHAVHGSAADVAEIIGSFGFDHADYVLSGLPFSTLPDGVGPAIGKATGEVVRPGGAFLVYQFSAKCRDYMAPYFDRIDQGFEFWNILPCKLFWGWKAEDKS</sequence>
<keyword evidence="2" id="KW-0489">Methyltransferase</keyword>
<evidence type="ECO:0000313" key="2">
    <source>
        <dbReference type="EMBL" id="WOE75103.1"/>
    </source>
</evidence>
<dbReference type="EMBL" id="CP136594">
    <property type="protein sequence ID" value="WOE75103.1"/>
    <property type="molecule type" value="Genomic_DNA"/>
</dbReference>
<dbReference type="AlphaFoldDB" id="A0AA97F6Z1"/>
<dbReference type="CDD" id="cd02440">
    <property type="entry name" value="AdoMet_MTases"/>
    <property type="match status" value="1"/>
</dbReference>
<feature type="domain" description="RCK N-terminal" evidence="1">
    <location>
        <begin position="72"/>
        <end position="139"/>
    </location>
</feature>
<keyword evidence="2" id="KW-0808">Transferase</keyword>
<protein>
    <submittedName>
        <fullName evidence="2">Methyltransferase</fullName>
    </submittedName>
</protein>
<dbReference type="KEGG" id="acoa:RB602_14930"/>
<keyword evidence="3" id="KW-1185">Reference proteome</keyword>
<dbReference type="InterPro" id="IPR003148">
    <property type="entry name" value="RCK_N"/>
</dbReference>
<dbReference type="RefSeq" id="WP_317081708.1">
    <property type="nucleotide sequence ID" value="NZ_CP136594.1"/>
</dbReference>
<dbReference type="GO" id="GO:0008168">
    <property type="term" value="F:methyltransferase activity"/>
    <property type="evidence" value="ECO:0007669"/>
    <property type="project" value="UniProtKB-KW"/>
</dbReference>
<evidence type="ECO:0000259" key="1">
    <source>
        <dbReference type="Pfam" id="PF02254"/>
    </source>
</evidence>
<dbReference type="GO" id="GO:0006813">
    <property type="term" value="P:potassium ion transport"/>
    <property type="evidence" value="ECO:0007669"/>
    <property type="project" value="InterPro"/>
</dbReference>
<dbReference type="Pfam" id="PF02254">
    <property type="entry name" value="TrkA_N"/>
    <property type="match status" value="1"/>
</dbReference>
<reference evidence="2 3" key="1">
    <citation type="submission" date="2023-10" db="EMBL/GenBank/DDBJ databases">
        <title>Complete genome sequence of a Sphingomonadaceae bacterium.</title>
        <authorList>
            <person name="Yan C."/>
        </authorList>
    </citation>
    <scope>NUCLEOTIDE SEQUENCE [LARGE SCALE GENOMIC DNA]</scope>
    <source>
        <strain evidence="2 3">SCSIO 66989</strain>
    </source>
</reference>
<evidence type="ECO:0000313" key="3">
    <source>
        <dbReference type="Proteomes" id="UP001302429"/>
    </source>
</evidence>